<accession>A0A317ZJ72</accession>
<evidence type="ECO:0000256" key="2">
    <source>
        <dbReference type="SAM" id="SignalP"/>
    </source>
</evidence>
<keyword evidence="1" id="KW-0812">Transmembrane</keyword>
<keyword evidence="2" id="KW-0732">Signal</keyword>
<protein>
    <recommendedName>
        <fullName evidence="5">PEP-CTERM protein-sorting domain-containing protein</fullName>
    </recommendedName>
</protein>
<dbReference type="EMBL" id="QHJQ01000009">
    <property type="protein sequence ID" value="PXA03381.1"/>
    <property type="molecule type" value="Genomic_DNA"/>
</dbReference>
<evidence type="ECO:0008006" key="5">
    <source>
        <dbReference type="Google" id="ProtNLM"/>
    </source>
</evidence>
<feature type="transmembrane region" description="Helical" evidence="1">
    <location>
        <begin position="234"/>
        <end position="253"/>
    </location>
</feature>
<dbReference type="OrthoDB" id="287873at2"/>
<dbReference type="Proteomes" id="UP000247099">
    <property type="component" value="Unassembled WGS sequence"/>
</dbReference>
<reference evidence="3 4" key="1">
    <citation type="submission" date="2018-05" db="EMBL/GenBank/DDBJ databases">
        <title>Coraliomargarita sinensis sp. nov., isolated from a marine solar saltern.</title>
        <authorList>
            <person name="Zhou L.Y."/>
        </authorList>
    </citation>
    <scope>NUCLEOTIDE SEQUENCE [LARGE SCALE GENOMIC DNA]</scope>
    <source>
        <strain evidence="3 4">WN38</strain>
    </source>
</reference>
<evidence type="ECO:0000256" key="1">
    <source>
        <dbReference type="SAM" id="Phobius"/>
    </source>
</evidence>
<feature type="signal peptide" evidence="2">
    <location>
        <begin position="1"/>
        <end position="32"/>
    </location>
</feature>
<gene>
    <name evidence="3" type="ORF">DDZ13_11840</name>
</gene>
<comment type="caution">
    <text evidence="3">The sequence shown here is derived from an EMBL/GenBank/DDBJ whole genome shotgun (WGS) entry which is preliminary data.</text>
</comment>
<keyword evidence="1" id="KW-1133">Transmembrane helix</keyword>
<organism evidence="3 4">
    <name type="scientific">Coraliomargarita sinensis</name>
    <dbReference type="NCBI Taxonomy" id="2174842"/>
    <lineage>
        <taxon>Bacteria</taxon>
        <taxon>Pseudomonadati</taxon>
        <taxon>Verrucomicrobiota</taxon>
        <taxon>Opitutia</taxon>
        <taxon>Puniceicoccales</taxon>
        <taxon>Coraliomargaritaceae</taxon>
        <taxon>Coraliomargarita</taxon>
    </lineage>
</organism>
<feature type="chain" id="PRO_5016319483" description="PEP-CTERM protein-sorting domain-containing protein" evidence="2">
    <location>
        <begin position="33"/>
        <end position="256"/>
    </location>
</feature>
<dbReference type="InParanoid" id="A0A317ZJ72"/>
<keyword evidence="4" id="KW-1185">Reference proteome</keyword>
<keyword evidence="1" id="KW-0472">Membrane</keyword>
<dbReference type="RefSeq" id="WP_110131669.1">
    <property type="nucleotide sequence ID" value="NZ_QHJQ01000009.1"/>
</dbReference>
<dbReference type="AlphaFoldDB" id="A0A317ZJ72"/>
<evidence type="ECO:0000313" key="4">
    <source>
        <dbReference type="Proteomes" id="UP000247099"/>
    </source>
</evidence>
<evidence type="ECO:0000313" key="3">
    <source>
        <dbReference type="EMBL" id="PXA03381.1"/>
    </source>
</evidence>
<proteinExistence type="predicted"/>
<name>A0A317ZJ72_9BACT</name>
<sequence length="256" mass="27077">MKKIKQTSRSRWISLSGAFCALLLLGAQQAHAQLQGELGILDTSGINPATEEAWQVGDTYRFVFVGSEDRTAESTDITVYNDWAQGLADASALNIGSAQGVTWNIIGSTSSVDARDNTSTNPNTDGTGESIFLVDGSTLIASNYADLWDGAIDNALNLDENGNSKSPNFALTGTYIDGTTVADHGNRGSLGGDDSGVGVGQNGSELNEWIWRVNTSATADTARQMFAMSDTLTVVPEASSALFLAVVGLTMLLRRR</sequence>